<evidence type="ECO:0000256" key="4">
    <source>
        <dbReference type="ARBA" id="ARBA00022967"/>
    </source>
</evidence>
<evidence type="ECO:0000256" key="5">
    <source>
        <dbReference type="ARBA" id="ARBA00037066"/>
    </source>
</evidence>
<feature type="domain" description="ABC transporter" evidence="6">
    <location>
        <begin position="1"/>
        <end position="237"/>
    </location>
</feature>
<comment type="caution">
    <text evidence="7">The sequence shown here is derived from an EMBL/GenBank/DDBJ whole genome shotgun (WGS) entry which is preliminary data.</text>
</comment>
<evidence type="ECO:0000256" key="1">
    <source>
        <dbReference type="ARBA" id="ARBA00022448"/>
    </source>
</evidence>
<gene>
    <name evidence="7" type="ORF">ATO3_15255</name>
</gene>
<keyword evidence="2" id="KW-0547">Nucleotide-binding</keyword>
<evidence type="ECO:0000313" key="8">
    <source>
        <dbReference type="Proteomes" id="UP000215377"/>
    </source>
</evidence>
<keyword evidence="3" id="KW-0067">ATP-binding</keyword>
<dbReference type="GO" id="GO:0016887">
    <property type="term" value="F:ATP hydrolysis activity"/>
    <property type="evidence" value="ECO:0007669"/>
    <property type="project" value="InterPro"/>
</dbReference>
<dbReference type="NCBIfam" id="NF010068">
    <property type="entry name" value="PRK13548.1"/>
    <property type="match status" value="1"/>
</dbReference>
<dbReference type="PANTHER" id="PTHR42794:SF1">
    <property type="entry name" value="HEMIN IMPORT ATP-BINDING PROTEIN HMUV"/>
    <property type="match status" value="1"/>
</dbReference>
<dbReference type="CDD" id="cd03214">
    <property type="entry name" value="ABC_Iron-Siderophores_B12_Hemin"/>
    <property type="match status" value="1"/>
</dbReference>
<protein>
    <submittedName>
        <fullName evidence="7">Iron ABC transporter</fullName>
    </submittedName>
</protein>
<dbReference type="InterPro" id="IPR003593">
    <property type="entry name" value="AAA+_ATPase"/>
</dbReference>
<evidence type="ECO:0000256" key="3">
    <source>
        <dbReference type="ARBA" id="ARBA00022840"/>
    </source>
</evidence>
<keyword evidence="1" id="KW-0813">Transport</keyword>
<organism evidence="7 8">
    <name type="scientific">Marinibacterium profundimaris</name>
    <dbReference type="NCBI Taxonomy" id="1679460"/>
    <lineage>
        <taxon>Bacteria</taxon>
        <taxon>Pseudomonadati</taxon>
        <taxon>Pseudomonadota</taxon>
        <taxon>Alphaproteobacteria</taxon>
        <taxon>Rhodobacterales</taxon>
        <taxon>Paracoccaceae</taxon>
        <taxon>Marinibacterium</taxon>
    </lineage>
</organism>
<accession>A0A225NFV4</accession>
<dbReference type="Proteomes" id="UP000215377">
    <property type="component" value="Unassembled WGS sequence"/>
</dbReference>
<dbReference type="GO" id="GO:0005524">
    <property type="term" value="F:ATP binding"/>
    <property type="evidence" value="ECO:0007669"/>
    <property type="project" value="UniProtKB-KW"/>
</dbReference>
<evidence type="ECO:0000259" key="6">
    <source>
        <dbReference type="PROSITE" id="PS50893"/>
    </source>
</evidence>
<dbReference type="SUPFAM" id="SSF52540">
    <property type="entry name" value="P-loop containing nucleoside triphosphate hydrolases"/>
    <property type="match status" value="1"/>
</dbReference>
<dbReference type="EMBL" id="AQQR01000006">
    <property type="protein sequence ID" value="OWU72448.1"/>
    <property type="molecule type" value="Genomic_DNA"/>
</dbReference>
<dbReference type="RefSeq" id="WP_088650754.1">
    <property type="nucleotide sequence ID" value="NZ_AQQR01000006.1"/>
</dbReference>
<proteinExistence type="predicted"/>
<keyword evidence="4" id="KW-1278">Translocase</keyword>
<dbReference type="SMART" id="SM00382">
    <property type="entry name" value="AAA"/>
    <property type="match status" value="1"/>
</dbReference>
<dbReference type="AlphaFoldDB" id="A0A225NFV4"/>
<dbReference type="InterPro" id="IPR027417">
    <property type="entry name" value="P-loop_NTPase"/>
</dbReference>
<keyword evidence="8" id="KW-1185">Reference proteome</keyword>
<evidence type="ECO:0000313" key="7">
    <source>
        <dbReference type="EMBL" id="OWU72448.1"/>
    </source>
</evidence>
<evidence type="ECO:0000256" key="2">
    <source>
        <dbReference type="ARBA" id="ARBA00022741"/>
    </source>
</evidence>
<comment type="function">
    <text evidence="5">Part of the ABC transporter complex HmuTUV involved in hemin import. Responsible for energy coupling to the transport system.</text>
</comment>
<dbReference type="Gene3D" id="3.40.50.300">
    <property type="entry name" value="P-loop containing nucleotide triphosphate hydrolases"/>
    <property type="match status" value="1"/>
</dbReference>
<name>A0A225NFV4_9RHOB</name>
<dbReference type="OrthoDB" id="9805601at2"/>
<dbReference type="InterPro" id="IPR003439">
    <property type="entry name" value="ABC_transporter-like_ATP-bd"/>
</dbReference>
<dbReference type="Pfam" id="PF00005">
    <property type="entry name" value="ABC_tran"/>
    <property type="match status" value="1"/>
</dbReference>
<reference evidence="7 8" key="1">
    <citation type="submission" date="2013-04" db="EMBL/GenBank/DDBJ databases">
        <title>Oceanicola sp. 22II1-22F33 Genome Sequencing.</title>
        <authorList>
            <person name="Lai Q."/>
            <person name="Li G."/>
            <person name="Shao Z."/>
        </authorList>
    </citation>
    <scope>NUCLEOTIDE SEQUENCE [LARGE SCALE GENOMIC DNA]</scope>
    <source>
        <strain evidence="7 8">22II1-22F33</strain>
    </source>
</reference>
<dbReference type="PANTHER" id="PTHR42794">
    <property type="entry name" value="HEMIN IMPORT ATP-BINDING PROTEIN HMUV"/>
    <property type="match status" value="1"/>
</dbReference>
<sequence>MIGNDIRVTLGKAEILHGLDFQARPGQVTAIVGPNGSGKSTLIKALTGELAATGSMLLNNRPIDTLRPWELASTRAVQSQSTTVAFPFTVIEVVRLGHSAGPWAAEPGIPEAALARLGLDGYAGRYYHELSGGEQQRTQLARVLSQVWHPVFDGQPAWVFLDEPVSSLDIGHQFVVMDLLAGYARAGGGVITVMHDLNLTAIYADHVVLMKDGAVLARGTPSEVLTDATLSRAYDHPLRVNQPAPHGVPYILPQACRAAAGGAG</sequence>
<dbReference type="PROSITE" id="PS50893">
    <property type="entry name" value="ABC_TRANSPORTER_2"/>
    <property type="match status" value="1"/>
</dbReference>